<keyword evidence="5" id="KW-1185">Reference proteome</keyword>
<dbReference type="GeneID" id="10600290"/>
<dbReference type="Gene3D" id="3.10.20.30">
    <property type="match status" value="1"/>
</dbReference>
<dbReference type="RefSeq" id="WP_013775625.1">
    <property type="nucleotide sequence ID" value="NC_015518.1"/>
</dbReference>
<dbReference type="Pfam" id="PF08438">
    <property type="entry name" value="YGR210-like_G4"/>
    <property type="match status" value="1"/>
</dbReference>
<dbReference type="Gene3D" id="1.10.8.470">
    <property type="match status" value="1"/>
</dbReference>
<evidence type="ECO:0000256" key="1">
    <source>
        <dbReference type="ARBA" id="ARBA00007476"/>
    </source>
</evidence>
<dbReference type="Gene3D" id="3.40.50.300">
    <property type="entry name" value="P-loop containing nucleotide triphosphate hydrolases"/>
    <property type="match status" value="1"/>
</dbReference>
<dbReference type="SUPFAM" id="SSF81271">
    <property type="entry name" value="TGS-like"/>
    <property type="match status" value="1"/>
</dbReference>
<dbReference type="InterPro" id="IPR013646">
    <property type="entry name" value="YGR210-like_G4"/>
</dbReference>
<dbReference type="KEGG" id="aho:Ahos_0823"/>
<dbReference type="PANTHER" id="PTHR23305:SF1">
    <property type="entry name" value="OBG-TYPE G DOMAIN-CONTAINING PROTEIN"/>
    <property type="match status" value="1"/>
</dbReference>
<protein>
    <recommendedName>
        <fullName evidence="3">OBG-type G domain-containing protein</fullName>
    </recommendedName>
</protein>
<dbReference type="InterPro" id="IPR006073">
    <property type="entry name" value="GTP-bd"/>
</dbReference>
<dbReference type="InterPro" id="IPR004095">
    <property type="entry name" value="TGS"/>
</dbReference>
<dbReference type="HOGENOM" id="CLU_037276_1_0_2"/>
<dbReference type="PRINTS" id="PR00326">
    <property type="entry name" value="GTP1OBG"/>
</dbReference>
<dbReference type="STRING" id="933801.Ahos_0823"/>
<feature type="domain" description="OBG-type G" evidence="3">
    <location>
        <begin position="2"/>
        <end position="270"/>
    </location>
</feature>
<keyword evidence="2" id="KW-0547">Nucleotide-binding</keyword>
<gene>
    <name evidence="4" type="ordered locus">Ahos_0823</name>
</gene>
<dbReference type="PANTHER" id="PTHR23305">
    <property type="entry name" value="OBG GTPASE FAMILY"/>
    <property type="match status" value="1"/>
</dbReference>
<dbReference type="EMBL" id="CP002535">
    <property type="protein sequence ID" value="AEE93709.1"/>
    <property type="molecule type" value="Genomic_DNA"/>
</dbReference>
<dbReference type="GO" id="GO:0005737">
    <property type="term" value="C:cytoplasm"/>
    <property type="evidence" value="ECO:0007669"/>
    <property type="project" value="TreeGrafter"/>
</dbReference>
<name>F4B8B0_ACIHW</name>
<comment type="similarity">
    <text evidence="1">Belongs to the RelA/SpoT family.</text>
</comment>
<dbReference type="CDD" id="cd01669">
    <property type="entry name" value="TGS_MJ1332_like"/>
    <property type="match status" value="1"/>
</dbReference>
<dbReference type="PROSITE" id="PS51710">
    <property type="entry name" value="G_OBG"/>
    <property type="match status" value="1"/>
</dbReference>
<accession>F4B8B0</accession>
<dbReference type="GO" id="GO:0005525">
    <property type="term" value="F:GTP binding"/>
    <property type="evidence" value="ECO:0007669"/>
    <property type="project" value="InterPro"/>
</dbReference>
<evidence type="ECO:0000256" key="2">
    <source>
        <dbReference type="ARBA" id="ARBA00022741"/>
    </source>
</evidence>
<dbReference type="Pfam" id="PF01926">
    <property type="entry name" value="MMR_HSR1"/>
    <property type="match status" value="1"/>
</dbReference>
<evidence type="ECO:0000313" key="5">
    <source>
        <dbReference type="Proteomes" id="UP000008458"/>
    </source>
</evidence>
<dbReference type="InterPro" id="IPR012676">
    <property type="entry name" value="TGS-like"/>
</dbReference>
<dbReference type="CDD" id="cd01899">
    <property type="entry name" value="Ygr210"/>
    <property type="match status" value="1"/>
</dbReference>
<dbReference type="SUPFAM" id="SSF52540">
    <property type="entry name" value="P-loop containing nucleoside triphosphate hydrolases"/>
    <property type="match status" value="1"/>
</dbReference>
<dbReference type="GO" id="GO:0016887">
    <property type="term" value="F:ATP hydrolysis activity"/>
    <property type="evidence" value="ECO:0007669"/>
    <property type="project" value="TreeGrafter"/>
</dbReference>
<dbReference type="InterPro" id="IPR031167">
    <property type="entry name" value="G_OBG"/>
</dbReference>
<dbReference type="eggNOG" id="arCOG00357">
    <property type="taxonomic scope" value="Archaea"/>
</dbReference>
<reference key="2">
    <citation type="journal article" date="2011" name="Extremophiles">
        <title>Genomic analyses of Acidianus hospitalis W1 a host for studying crenarchaeal virus and plasmid life cycles.</title>
        <authorList>
            <person name="You X.Y."/>
            <person name="Liu C."/>
            <person name="Wang S.Y."/>
            <person name="Jiang C.Y."/>
            <person name="Shah S.A."/>
            <person name="Prangishvili D."/>
            <person name="Liu S.J."/>
            <person name="Garrett R.A."/>
        </authorList>
    </citation>
    <scope>NUCLEOTIDE SEQUENCE</scope>
    <source>
        <strain>W1</strain>
    </source>
</reference>
<sequence length="401" mass="44822">MITVGLIGKTNVGKSTFFSAATLVDVEIANRPFVTIEPNVGMAYVKTLCVHNEFKVKCNPRNSICIGDYRFIPIKLVDVAGLIPGAHEGRGLGNKFLDDLRKADVLIHVIDASGSTNEEGVPVEPGSRDPEEDIKFVEDEINEWFISIIKKDWEKFARITDLGNKDPIDALLSKLSGLSINREQIIQSLKESKLENVKFMQWSEEDIRRFGITLRQISKPIVIAANKDDIPIARKNIDRLKEKYKFLIPTSAEAELALRKAAKNGLIDYIPGEKEFKIRSNNLPEKQRKALDYIKTNVLDVYGNTGVQQAINEAVFGALNMITVFPVEDERKLTDRNGNVLPDAILIKRGSTPKDLAAVIHSDLAKGFLYAIDARKKIRVGENYQLQDRDVIKIVSSLAHG</sequence>
<evidence type="ECO:0000313" key="4">
    <source>
        <dbReference type="EMBL" id="AEE93709.1"/>
    </source>
</evidence>
<dbReference type="InterPro" id="IPR027417">
    <property type="entry name" value="P-loop_NTPase"/>
</dbReference>
<dbReference type="InterPro" id="IPR012675">
    <property type="entry name" value="Beta-grasp_dom_sf"/>
</dbReference>
<reference evidence="4 5" key="1">
    <citation type="journal article" date="2011" name="Extremophiles">
        <title>Genomic analysis of Acidianus hospitalis W1 a host for studying crenarchaeal virus and plasmid life cycles.</title>
        <authorList>
            <person name="You X.Y."/>
            <person name="Liu C."/>
            <person name="Wang S.Y."/>
            <person name="Jiang C.Y."/>
            <person name="Shah S.A."/>
            <person name="Prangishvili D."/>
            <person name="She Q."/>
            <person name="Liu S.J."/>
            <person name="Garrett R.A."/>
        </authorList>
    </citation>
    <scope>NUCLEOTIDE SEQUENCE [LARGE SCALE GENOMIC DNA]</scope>
    <source>
        <strain evidence="4 5">W1</strain>
    </source>
</reference>
<evidence type="ECO:0000259" key="3">
    <source>
        <dbReference type="PROSITE" id="PS51710"/>
    </source>
</evidence>
<dbReference type="FunFam" id="3.10.20.30:FF:000002">
    <property type="entry name" value="GTP pyrophosphokinase (RelA/SpoT)"/>
    <property type="match status" value="1"/>
</dbReference>
<proteinExistence type="inferred from homology"/>
<dbReference type="AlphaFoldDB" id="F4B8B0"/>
<dbReference type="Pfam" id="PF02824">
    <property type="entry name" value="TGS"/>
    <property type="match status" value="1"/>
</dbReference>
<dbReference type="Proteomes" id="UP000008458">
    <property type="component" value="Chromosome"/>
</dbReference>
<dbReference type="OrthoDB" id="5875at2157"/>
<organism evidence="4 5">
    <name type="scientific">Acidianus hospitalis (strain W1)</name>
    <dbReference type="NCBI Taxonomy" id="933801"/>
    <lineage>
        <taxon>Archaea</taxon>
        <taxon>Thermoproteota</taxon>
        <taxon>Thermoprotei</taxon>
        <taxon>Sulfolobales</taxon>
        <taxon>Sulfolobaceae</taxon>
        <taxon>Acidianus</taxon>
    </lineage>
</organism>
<dbReference type="NCBIfam" id="NF007171">
    <property type="entry name" value="PRK09602.1"/>
    <property type="match status" value="1"/>
</dbReference>